<feature type="domain" description="Enoyl reductase (ER)" evidence="5">
    <location>
        <begin position="12"/>
        <end position="387"/>
    </location>
</feature>
<evidence type="ECO:0000256" key="2">
    <source>
        <dbReference type="ARBA" id="ARBA00022723"/>
    </source>
</evidence>
<keyword evidence="4" id="KW-0520">NAD</keyword>
<dbReference type="Proteomes" id="UP001152592">
    <property type="component" value="Unassembled WGS sequence"/>
</dbReference>
<evidence type="ECO:0000256" key="3">
    <source>
        <dbReference type="ARBA" id="ARBA00022833"/>
    </source>
</evidence>
<evidence type="ECO:0000313" key="7">
    <source>
        <dbReference type="Proteomes" id="UP001152592"/>
    </source>
</evidence>
<dbReference type="Gene3D" id="3.40.50.720">
    <property type="entry name" value="NAD(P)-binding Rossmann-like Domain"/>
    <property type="match status" value="1"/>
</dbReference>
<dbReference type="PANTHER" id="PTHR43880:SF12">
    <property type="entry name" value="ALCOHOL DEHYDROGENASE CLASS-3"/>
    <property type="match status" value="1"/>
</dbReference>
<evidence type="ECO:0000256" key="1">
    <source>
        <dbReference type="ARBA" id="ARBA00001947"/>
    </source>
</evidence>
<proteinExistence type="predicted"/>
<dbReference type="SUPFAM" id="SSF51735">
    <property type="entry name" value="NAD(P)-binding Rossmann-fold domains"/>
    <property type="match status" value="1"/>
</dbReference>
<dbReference type="GO" id="GO:0051903">
    <property type="term" value="F:S-(hydroxymethyl)glutathione dehydrogenase [NAD(P)+] activity"/>
    <property type="evidence" value="ECO:0007669"/>
    <property type="project" value="TreeGrafter"/>
</dbReference>
<dbReference type="InterPro" id="IPR011032">
    <property type="entry name" value="GroES-like_sf"/>
</dbReference>
<comment type="cofactor">
    <cofactor evidence="1">
        <name>Zn(2+)</name>
        <dbReference type="ChEBI" id="CHEBI:29105"/>
    </cofactor>
</comment>
<accession>A0A9W4JX00</accession>
<evidence type="ECO:0000259" key="5">
    <source>
        <dbReference type="SMART" id="SM00829"/>
    </source>
</evidence>
<dbReference type="SUPFAM" id="SSF50129">
    <property type="entry name" value="GroES-like"/>
    <property type="match status" value="1"/>
</dbReference>
<dbReference type="SMART" id="SM00829">
    <property type="entry name" value="PKS_ER"/>
    <property type="match status" value="1"/>
</dbReference>
<dbReference type="PANTHER" id="PTHR43880">
    <property type="entry name" value="ALCOHOL DEHYDROGENASE"/>
    <property type="match status" value="1"/>
</dbReference>
<comment type="caution">
    <text evidence="6">The sequence shown here is derived from an EMBL/GenBank/DDBJ whole genome shotgun (WGS) entry which is preliminary data.</text>
</comment>
<dbReference type="InterPro" id="IPR013154">
    <property type="entry name" value="ADH-like_N"/>
</dbReference>
<dbReference type="GO" id="GO:0005829">
    <property type="term" value="C:cytosol"/>
    <property type="evidence" value="ECO:0007669"/>
    <property type="project" value="TreeGrafter"/>
</dbReference>
<keyword evidence="3" id="KW-0862">Zinc</keyword>
<dbReference type="FunFam" id="3.40.50.720:FF:000003">
    <property type="entry name" value="S-(hydroxymethyl)glutathione dehydrogenase"/>
    <property type="match status" value="1"/>
</dbReference>
<name>A0A9W4JX00_9EURO</name>
<dbReference type="GO" id="GO:0046294">
    <property type="term" value="P:formaldehyde catabolic process"/>
    <property type="evidence" value="ECO:0007669"/>
    <property type="project" value="TreeGrafter"/>
</dbReference>
<dbReference type="Pfam" id="PF00107">
    <property type="entry name" value="ADH_zinc_N"/>
    <property type="match status" value="1"/>
</dbReference>
<reference evidence="6" key="1">
    <citation type="submission" date="2021-07" db="EMBL/GenBank/DDBJ databases">
        <authorList>
            <person name="Branca A.L. A."/>
        </authorList>
    </citation>
    <scope>NUCLEOTIDE SEQUENCE</scope>
</reference>
<dbReference type="InterPro" id="IPR013149">
    <property type="entry name" value="ADH-like_C"/>
</dbReference>
<protein>
    <recommendedName>
        <fullName evidence="5">Enoyl reductase (ER) domain-containing protein</fullName>
    </recommendedName>
</protein>
<dbReference type="InterPro" id="IPR036291">
    <property type="entry name" value="NAD(P)-bd_dom_sf"/>
</dbReference>
<dbReference type="InterPro" id="IPR020843">
    <property type="entry name" value="ER"/>
</dbReference>
<organism evidence="6 7">
    <name type="scientific">Penicillium salamii</name>
    <dbReference type="NCBI Taxonomy" id="1612424"/>
    <lineage>
        <taxon>Eukaryota</taxon>
        <taxon>Fungi</taxon>
        <taxon>Dikarya</taxon>
        <taxon>Ascomycota</taxon>
        <taxon>Pezizomycotina</taxon>
        <taxon>Eurotiomycetes</taxon>
        <taxon>Eurotiomycetidae</taxon>
        <taxon>Eurotiales</taxon>
        <taxon>Aspergillaceae</taxon>
        <taxon>Penicillium</taxon>
    </lineage>
</organism>
<evidence type="ECO:0000256" key="4">
    <source>
        <dbReference type="ARBA" id="ARBA00023027"/>
    </source>
</evidence>
<gene>
    <name evidence="6" type="ORF">PSALAMII_LOCUS9261</name>
</gene>
<keyword evidence="2" id="KW-0479">Metal-binding</keyword>
<evidence type="ECO:0000313" key="6">
    <source>
        <dbReference type="EMBL" id="CAG8416567.1"/>
    </source>
</evidence>
<sequence>MSITTQALVSRQVNSSVELENIVLDPLRPDEVLVEIHATGVCHTDFACMNGTLPAVFPSVFGHEGKKAHHIIQCIHDLTADFSIGGGVVLEVGRNIKHLQKQDRVLLSFDSCGSCVQCDSKHPAYCQEWAQRNFGQKRMDGSLSLSTVDGTRLHGNFFGQSSFARHTIVMGNSVVKVPSDTPLGVFSPLGCGVQTGAGAILNTLDVQPGKSVAIFGVGSVGMSAVMAAKMRGASTIIAIDLQTERLELAKQLGATHGVIGSDEDVVAQIQKISGSNGVNYSVDCAGIPSVVEKALDCLGTRGKGATVGAPAPGKRAGVEVFAHLVMGRQYIGCCEGDSDPQQMIPYLIEQHGKGQFPLDKIVKFYPVEDYETAFKDIKSGKALKAVLLWK</sequence>
<dbReference type="Pfam" id="PF08240">
    <property type="entry name" value="ADH_N"/>
    <property type="match status" value="2"/>
</dbReference>
<dbReference type="EMBL" id="CAJVPD010000272">
    <property type="protein sequence ID" value="CAG8416567.1"/>
    <property type="molecule type" value="Genomic_DNA"/>
</dbReference>
<dbReference type="Gene3D" id="3.90.180.10">
    <property type="entry name" value="Medium-chain alcohol dehydrogenases, catalytic domain"/>
    <property type="match status" value="2"/>
</dbReference>
<dbReference type="OrthoDB" id="409543at2759"/>
<dbReference type="CDD" id="cd08278">
    <property type="entry name" value="benzyl_alcohol_DH"/>
    <property type="match status" value="1"/>
</dbReference>
<dbReference type="AlphaFoldDB" id="A0A9W4JX00"/>
<dbReference type="GO" id="GO:0008270">
    <property type="term" value="F:zinc ion binding"/>
    <property type="evidence" value="ECO:0007669"/>
    <property type="project" value="TreeGrafter"/>
</dbReference>